<evidence type="ECO:0000313" key="2">
    <source>
        <dbReference type="Proteomes" id="UP000250443"/>
    </source>
</evidence>
<organism evidence="1 2">
    <name type="scientific">Pseudomonas luteola</name>
    <dbReference type="NCBI Taxonomy" id="47886"/>
    <lineage>
        <taxon>Bacteria</taxon>
        <taxon>Pseudomonadati</taxon>
        <taxon>Pseudomonadota</taxon>
        <taxon>Gammaproteobacteria</taxon>
        <taxon>Pseudomonadales</taxon>
        <taxon>Pseudomonadaceae</taxon>
        <taxon>Pseudomonas</taxon>
    </lineage>
</organism>
<accession>A0A2X2E016</accession>
<dbReference type="RefSeq" id="WP_073450823.1">
    <property type="nucleotide sequence ID" value="NZ_FQYS01000025.1"/>
</dbReference>
<gene>
    <name evidence="1" type="ORF">NCTC11842_00335</name>
</gene>
<dbReference type="Proteomes" id="UP000250443">
    <property type="component" value="Unassembled WGS sequence"/>
</dbReference>
<proteinExistence type="predicted"/>
<dbReference type="EMBL" id="UAUF01000002">
    <property type="protein sequence ID" value="SPZ00190.1"/>
    <property type="molecule type" value="Genomic_DNA"/>
</dbReference>
<reference evidence="1 2" key="1">
    <citation type="submission" date="2018-06" db="EMBL/GenBank/DDBJ databases">
        <authorList>
            <consortium name="Pathogen Informatics"/>
            <person name="Doyle S."/>
        </authorList>
    </citation>
    <scope>NUCLEOTIDE SEQUENCE [LARGE SCALE GENOMIC DNA]</scope>
    <source>
        <strain evidence="1 2">NCTC11842</strain>
    </source>
</reference>
<dbReference type="AlphaFoldDB" id="A0A2X2E016"/>
<sequence>MDNSTIYTHPTENYRFKFVDDCPPVMYLFTIDPSQGSIPLRESTTFEEAVEEARIDNWQVWLNNPFIKDSVKWAASRITSITQEKLLEDTLKGADYGFEYGFIEEVMG</sequence>
<name>A0A2X2E016_PSELU</name>
<evidence type="ECO:0000313" key="1">
    <source>
        <dbReference type="EMBL" id="SPZ00190.1"/>
    </source>
</evidence>
<protein>
    <submittedName>
        <fullName evidence="1">Uncharacterized protein</fullName>
    </submittedName>
</protein>